<feature type="transmembrane region" description="Helical" evidence="1">
    <location>
        <begin position="143"/>
        <end position="160"/>
    </location>
</feature>
<evidence type="ECO:0000313" key="3">
    <source>
        <dbReference type="Proteomes" id="UP000605201"/>
    </source>
</evidence>
<keyword evidence="1" id="KW-1133">Transmembrane helix</keyword>
<evidence type="ECO:0000313" key="2">
    <source>
        <dbReference type="EMBL" id="MBC8430535.1"/>
    </source>
</evidence>
<protein>
    <submittedName>
        <fullName evidence="2">Uncharacterized protein</fullName>
    </submittedName>
</protein>
<feature type="transmembrane region" description="Helical" evidence="1">
    <location>
        <begin position="56"/>
        <end position="73"/>
    </location>
</feature>
<comment type="caution">
    <text evidence="2">The sequence shown here is derived from an EMBL/GenBank/DDBJ whole genome shotgun (WGS) entry which is preliminary data.</text>
</comment>
<keyword evidence="1" id="KW-0812">Transmembrane</keyword>
<dbReference type="Proteomes" id="UP000605201">
    <property type="component" value="Unassembled WGS sequence"/>
</dbReference>
<sequence length="192" mass="21504">MSKSSQNGSSTTTATSSPKMEKFSRTIHLDEIVLLGLLLLSGAGIALTDFAPSKGFWYWVAMAPLFWGGSIFMEWSRVKQRGESRFKIIRRQIIHWVGYLVAVHLVFLLNYTGRMNSADAGLVALLVLAISTFFAGVYSDWRIIFVSIFLGSAVAGAALVEEFIWLALIPVVVIIVAAIVWWHYRKKHPRNK</sequence>
<accession>A0A8J6TPJ3</accession>
<proteinExistence type="predicted"/>
<keyword evidence="1" id="KW-0472">Membrane</keyword>
<organism evidence="2 3">
    <name type="scientific">Candidatus Desulfatibia vada</name>
    <dbReference type="NCBI Taxonomy" id="2841696"/>
    <lineage>
        <taxon>Bacteria</taxon>
        <taxon>Pseudomonadati</taxon>
        <taxon>Thermodesulfobacteriota</taxon>
        <taxon>Desulfobacteria</taxon>
        <taxon>Desulfobacterales</taxon>
        <taxon>Desulfobacterales incertae sedis</taxon>
        <taxon>Candidatus Desulfatibia</taxon>
    </lineage>
</organism>
<dbReference type="AlphaFoldDB" id="A0A8J6TPJ3"/>
<feature type="transmembrane region" description="Helical" evidence="1">
    <location>
        <begin position="166"/>
        <end position="184"/>
    </location>
</feature>
<feature type="transmembrane region" description="Helical" evidence="1">
    <location>
        <begin position="32"/>
        <end position="50"/>
    </location>
</feature>
<name>A0A8J6TPJ3_9BACT</name>
<feature type="transmembrane region" description="Helical" evidence="1">
    <location>
        <begin position="118"/>
        <end position="138"/>
    </location>
</feature>
<reference evidence="2 3" key="1">
    <citation type="submission" date="2020-08" db="EMBL/GenBank/DDBJ databases">
        <title>Bridging the membrane lipid divide: bacteria of the FCB group superphylum have the potential to synthesize archaeal ether lipids.</title>
        <authorList>
            <person name="Villanueva L."/>
            <person name="Von Meijenfeldt F.A.B."/>
            <person name="Westbye A.B."/>
            <person name="Yadav S."/>
            <person name="Hopmans E.C."/>
            <person name="Dutilh B.E."/>
            <person name="Sinninghe Damste J.S."/>
        </authorList>
    </citation>
    <scope>NUCLEOTIDE SEQUENCE [LARGE SCALE GENOMIC DNA]</scope>
    <source>
        <strain evidence="2">NIOZ-UU17</strain>
    </source>
</reference>
<evidence type="ECO:0000256" key="1">
    <source>
        <dbReference type="SAM" id="Phobius"/>
    </source>
</evidence>
<gene>
    <name evidence="2" type="ORF">H8D96_01320</name>
</gene>
<feature type="transmembrane region" description="Helical" evidence="1">
    <location>
        <begin position="93"/>
        <end position="112"/>
    </location>
</feature>
<dbReference type="EMBL" id="JACNIG010000052">
    <property type="protein sequence ID" value="MBC8430535.1"/>
    <property type="molecule type" value="Genomic_DNA"/>
</dbReference>